<feature type="domain" description="Trafficking protein particle complex subunit 13 middle" evidence="1">
    <location>
        <begin position="1"/>
        <end position="90"/>
    </location>
</feature>
<evidence type="ECO:0000313" key="3">
    <source>
        <dbReference type="WBParaSite" id="ACRNAN_scaffold32936.g11973.t1"/>
    </source>
</evidence>
<sequence length="92" mass="10843">MVLEKVTMEPSEFYICSEIKIPYSNEKNPEYVYLEPKAIRQYLFCLSPNTTEHSLNHYRGVSSIGKLDMCWRTSMGERGRLQTSPLQRMVYE</sequence>
<evidence type="ECO:0000259" key="1">
    <source>
        <dbReference type="Pfam" id="PF23647"/>
    </source>
</evidence>
<keyword evidence="2" id="KW-1185">Reference proteome</keyword>
<dbReference type="PANTHER" id="PTHR13134">
    <property type="entry name" value="TRAFFICKING PROTEIN PARTICLE COMPLEX SUBUNIT 13"/>
    <property type="match status" value="1"/>
</dbReference>
<dbReference type="WBParaSite" id="ACRNAN_scaffold32936.g11973.t1">
    <property type="protein sequence ID" value="ACRNAN_scaffold32936.g11973.t1"/>
    <property type="gene ID" value="ACRNAN_scaffold32936.g11973"/>
</dbReference>
<dbReference type="Pfam" id="PF23647">
    <property type="entry name" value="TRAPPC13_M"/>
    <property type="match status" value="1"/>
</dbReference>
<accession>A0A914DQZ9</accession>
<dbReference type="InterPro" id="IPR055429">
    <property type="entry name" value="TRAPPC13_M"/>
</dbReference>
<reference evidence="3" key="1">
    <citation type="submission" date="2022-11" db="UniProtKB">
        <authorList>
            <consortium name="WormBaseParasite"/>
        </authorList>
    </citation>
    <scope>IDENTIFICATION</scope>
</reference>
<organism evidence="2 3">
    <name type="scientific">Acrobeloides nanus</name>
    <dbReference type="NCBI Taxonomy" id="290746"/>
    <lineage>
        <taxon>Eukaryota</taxon>
        <taxon>Metazoa</taxon>
        <taxon>Ecdysozoa</taxon>
        <taxon>Nematoda</taxon>
        <taxon>Chromadorea</taxon>
        <taxon>Rhabditida</taxon>
        <taxon>Tylenchina</taxon>
        <taxon>Cephalobomorpha</taxon>
        <taxon>Cephaloboidea</taxon>
        <taxon>Cephalobidae</taxon>
        <taxon>Acrobeloides</taxon>
    </lineage>
</organism>
<dbReference type="InterPro" id="IPR010378">
    <property type="entry name" value="TRAPPC13"/>
</dbReference>
<name>A0A914DQZ9_9BILA</name>
<proteinExistence type="predicted"/>
<protein>
    <recommendedName>
        <fullName evidence="1">Trafficking protein particle complex subunit 13 middle domain-containing protein</fullName>
    </recommendedName>
</protein>
<dbReference type="PANTHER" id="PTHR13134:SF3">
    <property type="entry name" value="TRAFFICKING PROTEIN PARTICLE COMPLEX SUBUNIT 13"/>
    <property type="match status" value="1"/>
</dbReference>
<dbReference type="GO" id="GO:1990072">
    <property type="term" value="C:TRAPPIII protein complex"/>
    <property type="evidence" value="ECO:0007669"/>
    <property type="project" value="TreeGrafter"/>
</dbReference>
<dbReference type="AlphaFoldDB" id="A0A914DQZ9"/>
<dbReference type="Proteomes" id="UP000887540">
    <property type="component" value="Unplaced"/>
</dbReference>
<evidence type="ECO:0000313" key="2">
    <source>
        <dbReference type="Proteomes" id="UP000887540"/>
    </source>
</evidence>